<dbReference type="SMART" id="SM00342">
    <property type="entry name" value="HTH_ARAC"/>
    <property type="match status" value="1"/>
</dbReference>
<dbReference type="SUPFAM" id="SSF46689">
    <property type="entry name" value="Homeodomain-like"/>
    <property type="match status" value="2"/>
</dbReference>
<dbReference type="PROSITE" id="PS01124">
    <property type="entry name" value="HTH_ARAC_FAMILY_2"/>
    <property type="match status" value="1"/>
</dbReference>
<dbReference type="InterPro" id="IPR050204">
    <property type="entry name" value="AraC_XylS_family_regulators"/>
</dbReference>
<gene>
    <name evidence="5" type="ORF">HV832_00160</name>
</gene>
<dbReference type="GO" id="GO:0043565">
    <property type="term" value="F:sequence-specific DNA binding"/>
    <property type="evidence" value="ECO:0007669"/>
    <property type="project" value="InterPro"/>
</dbReference>
<dbReference type="Pfam" id="PF12833">
    <property type="entry name" value="HTH_18"/>
    <property type="match status" value="1"/>
</dbReference>
<dbReference type="EMBL" id="JABXYJ010000001">
    <property type="protein sequence ID" value="NVO76241.1"/>
    <property type="molecule type" value="Genomic_DNA"/>
</dbReference>
<sequence length="273" mass="30822">MDRLLDLLPYFGFNAVTFFNGDFCGANMLGTSEHGQLHFVRSGELVMEHEELPDLHITEPALILYPRPIKHRLTVPPGSVVNLICADIRFNDFKRNPFASALPDILHIHLKDIPSLEPILKALFYEGSSEHLGNGFVLDRLCDVVMVHILRHLKKQDILRPGALLGLLHPNLAAAIRAMHDSPEKPWRMDDLARLTGMSRTSFINHFRETVGVPPAEYLLNWRMGVAEKYLKEKKSIKATALAVGYSSQPAFSKAFTARYSVSPGEWQKQFLN</sequence>
<keyword evidence="1" id="KW-0805">Transcription regulation</keyword>
<dbReference type="InterPro" id="IPR032783">
    <property type="entry name" value="AraC_lig"/>
</dbReference>
<proteinExistence type="predicted"/>
<keyword evidence="2" id="KW-0238">DNA-binding</keyword>
<reference evidence="5 6" key="1">
    <citation type="submission" date="2020-06" db="EMBL/GenBank/DDBJ databases">
        <authorList>
            <person name="Qiu C."/>
            <person name="Liu Z."/>
        </authorList>
    </citation>
    <scope>NUCLEOTIDE SEQUENCE [LARGE SCALE GENOMIC DNA]</scope>
    <source>
        <strain evidence="5 6">EM 1</strain>
    </source>
</reference>
<evidence type="ECO:0000259" key="4">
    <source>
        <dbReference type="PROSITE" id="PS01124"/>
    </source>
</evidence>
<dbReference type="Pfam" id="PF12852">
    <property type="entry name" value="Cupin_6"/>
    <property type="match status" value="1"/>
</dbReference>
<dbReference type="PANTHER" id="PTHR46796:SF7">
    <property type="entry name" value="ARAC FAMILY TRANSCRIPTIONAL REGULATOR"/>
    <property type="match status" value="1"/>
</dbReference>
<dbReference type="PANTHER" id="PTHR46796">
    <property type="entry name" value="HTH-TYPE TRANSCRIPTIONAL ACTIVATOR RHAS-RELATED"/>
    <property type="match status" value="1"/>
</dbReference>
<evidence type="ECO:0000313" key="6">
    <source>
        <dbReference type="Proteomes" id="UP000588051"/>
    </source>
</evidence>
<dbReference type="AlphaFoldDB" id="A0A850Q9J0"/>
<dbReference type="Gene3D" id="1.10.10.60">
    <property type="entry name" value="Homeodomain-like"/>
    <property type="match status" value="2"/>
</dbReference>
<dbReference type="RefSeq" id="WP_176801537.1">
    <property type="nucleotide sequence ID" value="NZ_JABXYJ010000001.1"/>
</dbReference>
<evidence type="ECO:0000256" key="2">
    <source>
        <dbReference type="ARBA" id="ARBA00023125"/>
    </source>
</evidence>
<keyword evidence="6" id="KW-1185">Reference proteome</keyword>
<name>A0A850Q9J0_9BURK</name>
<dbReference type="InterPro" id="IPR018062">
    <property type="entry name" value="HTH_AraC-typ_CS"/>
</dbReference>
<dbReference type="PROSITE" id="PS00041">
    <property type="entry name" value="HTH_ARAC_FAMILY_1"/>
    <property type="match status" value="1"/>
</dbReference>
<comment type="caution">
    <text evidence="5">The sequence shown here is derived from an EMBL/GenBank/DDBJ whole genome shotgun (WGS) entry which is preliminary data.</text>
</comment>
<evidence type="ECO:0000256" key="1">
    <source>
        <dbReference type="ARBA" id="ARBA00023015"/>
    </source>
</evidence>
<dbReference type="InterPro" id="IPR018060">
    <property type="entry name" value="HTH_AraC"/>
</dbReference>
<dbReference type="InterPro" id="IPR009057">
    <property type="entry name" value="Homeodomain-like_sf"/>
</dbReference>
<keyword evidence="3" id="KW-0804">Transcription</keyword>
<feature type="domain" description="HTH araC/xylS-type" evidence="4">
    <location>
        <begin position="173"/>
        <end position="270"/>
    </location>
</feature>
<organism evidence="5 6">
    <name type="scientific">Undibacterium oligocarboniphilum</name>
    <dbReference type="NCBI Taxonomy" id="666702"/>
    <lineage>
        <taxon>Bacteria</taxon>
        <taxon>Pseudomonadati</taxon>
        <taxon>Pseudomonadota</taxon>
        <taxon>Betaproteobacteria</taxon>
        <taxon>Burkholderiales</taxon>
        <taxon>Oxalobacteraceae</taxon>
        <taxon>Undibacterium</taxon>
    </lineage>
</organism>
<protein>
    <submittedName>
        <fullName evidence="5">AraC family transcriptional regulator</fullName>
    </submittedName>
</protein>
<evidence type="ECO:0000256" key="3">
    <source>
        <dbReference type="ARBA" id="ARBA00023163"/>
    </source>
</evidence>
<evidence type="ECO:0000313" key="5">
    <source>
        <dbReference type="EMBL" id="NVO76241.1"/>
    </source>
</evidence>
<accession>A0A850Q9J0</accession>
<dbReference type="Proteomes" id="UP000588051">
    <property type="component" value="Unassembled WGS sequence"/>
</dbReference>
<dbReference type="GO" id="GO:0003700">
    <property type="term" value="F:DNA-binding transcription factor activity"/>
    <property type="evidence" value="ECO:0007669"/>
    <property type="project" value="InterPro"/>
</dbReference>